<dbReference type="Proteomes" id="UP000252086">
    <property type="component" value="Unassembled WGS sequence"/>
</dbReference>
<sequence>MKKSLWSLLFVSCLSYADEAVQYEAIYQSAVNWYVHLEKPYPEESLKDIAIEICPKLMYTKSGRCVVHYWTDPSSVPKNREDRLKKIKSGRDVNKYAHLFATRKKQVEKKFYITLCADNKNGNSCSNY</sequence>
<evidence type="ECO:0000313" key="2">
    <source>
        <dbReference type="Proteomes" id="UP000252086"/>
    </source>
</evidence>
<dbReference type="EMBL" id="QNRF01000019">
    <property type="protein sequence ID" value="RBO78340.1"/>
    <property type="molecule type" value="Genomic_DNA"/>
</dbReference>
<protein>
    <submittedName>
        <fullName evidence="1">Uncharacterized protein</fullName>
    </submittedName>
</protein>
<name>A0A366CSJ4_9GAMM</name>
<proteinExistence type="predicted"/>
<dbReference type="AlphaFoldDB" id="A0A366CSJ4"/>
<evidence type="ECO:0000313" key="1">
    <source>
        <dbReference type="EMBL" id="RBO78340.1"/>
    </source>
</evidence>
<dbReference type="RefSeq" id="WP_147084239.1">
    <property type="nucleotide sequence ID" value="NZ_QNRF01000019.1"/>
</dbReference>
<accession>A0A366CSJ4</accession>
<comment type="caution">
    <text evidence="1">The sequence shown here is derived from an EMBL/GenBank/DDBJ whole genome shotgun (WGS) entry which is preliminary data.</text>
</comment>
<keyword evidence="2" id="KW-1185">Reference proteome</keyword>
<organism evidence="1 2">
    <name type="scientific">Marinomonas aquiplantarum</name>
    <dbReference type="NCBI Taxonomy" id="491951"/>
    <lineage>
        <taxon>Bacteria</taxon>
        <taxon>Pseudomonadati</taxon>
        <taxon>Pseudomonadota</taxon>
        <taxon>Gammaproteobacteria</taxon>
        <taxon>Oceanospirillales</taxon>
        <taxon>Oceanospirillaceae</taxon>
        <taxon>Marinomonas</taxon>
    </lineage>
</organism>
<gene>
    <name evidence="1" type="ORF">DFP76_11911</name>
</gene>
<reference evidence="1 2" key="1">
    <citation type="submission" date="2018-06" db="EMBL/GenBank/DDBJ databases">
        <title>Genomic Encyclopedia of Type Strains, Phase III (KMG-III): the genomes of soil and plant-associated and newly described type strains.</title>
        <authorList>
            <person name="Whitman W."/>
        </authorList>
    </citation>
    <scope>NUCLEOTIDE SEQUENCE [LARGE SCALE GENOMIC DNA]</scope>
    <source>
        <strain evidence="1 2">CECT 7732</strain>
    </source>
</reference>